<keyword evidence="6 19" id="KW-0645">Protease</keyword>
<dbReference type="PRINTS" id="PR00834">
    <property type="entry name" value="PROTEASES2C"/>
</dbReference>
<feature type="compositionally biased region" description="Gly residues" evidence="16">
    <location>
        <begin position="96"/>
        <end position="111"/>
    </location>
</feature>
<dbReference type="Pfam" id="PF17820">
    <property type="entry name" value="PDZ_6"/>
    <property type="match status" value="1"/>
</dbReference>
<gene>
    <name evidence="19" type="primary">htrA</name>
    <name evidence="19" type="ORF">KL86PLE_100519</name>
</gene>
<dbReference type="EMBL" id="FMJD01000002">
    <property type="protein sequence ID" value="SCM72242.1"/>
    <property type="molecule type" value="Genomic_DNA"/>
</dbReference>
<feature type="binding site" evidence="15">
    <location>
        <position position="177"/>
    </location>
    <ligand>
        <name>substrate</name>
    </ligand>
</feature>
<dbReference type="AlphaFoldDB" id="A0A212L3U1"/>
<dbReference type="InterPro" id="IPR036034">
    <property type="entry name" value="PDZ_sf"/>
</dbReference>
<evidence type="ECO:0000256" key="11">
    <source>
        <dbReference type="ARBA" id="ARBA00022825"/>
    </source>
</evidence>
<feature type="chain" id="PRO_5039202394" description="Probable periplasmic serine endoprotease DegP-like" evidence="17">
    <location>
        <begin position="39"/>
        <end position="518"/>
    </location>
</feature>
<evidence type="ECO:0000256" key="17">
    <source>
        <dbReference type="SAM" id="SignalP"/>
    </source>
</evidence>
<dbReference type="Gene3D" id="2.40.10.120">
    <property type="match status" value="1"/>
</dbReference>
<evidence type="ECO:0000256" key="13">
    <source>
        <dbReference type="ARBA" id="ARBA00032850"/>
    </source>
</evidence>
<keyword evidence="12" id="KW-0346">Stress response</keyword>
<comment type="catalytic activity">
    <reaction evidence="1">
        <text>Acts on substrates that are at least partially unfolded. The cleavage site P1 residue is normally between a pair of hydrophobic residues, such as Val-|-Val.</text>
        <dbReference type="EC" id="3.4.21.107"/>
    </reaction>
</comment>
<dbReference type="GO" id="GO:0006508">
    <property type="term" value="P:proteolysis"/>
    <property type="evidence" value="ECO:0007669"/>
    <property type="project" value="UniProtKB-KW"/>
</dbReference>
<reference evidence="19" key="1">
    <citation type="submission" date="2016-08" db="EMBL/GenBank/DDBJ databases">
        <authorList>
            <person name="Seilhamer J.J."/>
        </authorList>
    </citation>
    <scope>NUCLEOTIDE SEQUENCE</scope>
    <source>
        <strain evidence="19">86</strain>
    </source>
</reference>
<evidence type="ECO:0000256" key="5">
    <source>
        <dbReference type="ARBA" id="ARBA00013958"/>
    </source>
</evidence>
<feature type="region of interest" description="Disordered" evidence="16">
    <location>
        <begin position="69"/>
        <end position="130"/>
    </location>
</feature>
<dbReference type="Pfam" id="PF13180">
    <property type="entry name" value="PDZ_2"/>
    <property type="match status" value="1"/>
</dbReference>
<comment type="similarity">
    <text evidence="3">Belongs to the peptidase S1C family.</text>
</comment>
<dbReference type="PROSITE" id="PS50106">
    <property type="entry name" value="PDZ"/>
    <property type="match status" value="2"/>
</dbReference>
<feature type="active site" description="Charge relay system" evidence="14">
    <location>
        <position position="251"/>
    </location>
</feature>
<evidence type="ECO:0000256" key="16">
    <source>
        <dbReference type="SAM" id="MobiDB-lite"/>
    </source>
</evidence>
<dbReference type="RefSeq" id="WP_288199239.1">
    <property type="nucleotide sequence ID" value="NZ_LT608334.1"/>
</dbReference>
<feature type="compositionally biased region" description="Acidic residues" evidence="16">
    <location>
        <begin position="112"/>
        <end position="121"/>
    </location>
</feature>
<evidence type="ECO:0000256" key="6">
    <source>
        <dbReference type="ARBA" id="ARBA00022670"/>
    </source>
</evidence>
<feature type="active site" description="Charge relay system" evidence="14">
    <location>
        <position position="147"/>
    </location>
</feature>
<evidence type="ECO:0000256" key="1">
    <source>
        <dbReference type="ARBA" id="ARBA00001772"/>
    </source>
</evidence>
<dbReference type="SUPFAM" id="SSF50494">
    <property type="entry name" value="Trypsin-like serine proteases"/>
    <property type="match status" value="1"/>
</dbReference>
<evidence type="ECO:0000256" key="7">
    <source>
        <dbReference type="ARBA" id="ARBA00022729"/>
    </source>
</evidence>
<dbReference type="PANTHER" id="PTHR22939:SF130">
    <property type="entry name" value="PERIPLASMIC SERINE ENDOPROTEASE DEGP-LIKE-RELATED"/>
    <property type="match status" value="1"/>
</dbReference>
<evidence type="ECO:0000256" key="12">
    <source>
        <dbReference type="ARBA" id="ARBA00023016"/>
    </source>
</evidence>
<proteinExistence type="inferred from homology"/>
<dbReference type="CDD" id="cd10839">
    <property type="entry name" value="cpPDZ1_DegP-like"/>
    <property type="match status" value="1"/>
</dbReference>
<sequence length="518" mass="53352">MVSWIRTVPGAGWRRGPGLAALALAAALALTGAGPAAAEQGPDSVADLAEKLIGAVVNISTTQTVAETRQVPLPQVPEGSPFQDFFDEFFDKNGKDGGNGGNGDGADNGDNGGDEGGGDEGGDPRKVQSLGSGFVIDPSGIIITNNHVIEDADEIVANFSDGTKLKAELVGHDAKTDLAVLRVKPDKPLTAVKFGDSEHMRVGDWVMAIGNPFGLGGTVTTGIISARNRDINSGPYDNYIQTDAAINRGNSGGPLFNEVGEVIGINTAIISPSGGSIGIGFAIPSEIAVGVVEQLREFGETHRGWLGVNIQEVTDDLAESLGIASPQGALVAGVTEGGPAAVAKVEPGDVIVAFDGHAIKTMRELPRLVANTAVGKEVSITLIRKGKELTLPVKLGRLDEGEKVAAAKGDEPKAEPPKDQTKILGLTLGALDDGAREKYHFNAEVKGVLVSAVDPASAAAEKGIAAGDLIVEVAQEEVLSPEDVAKTVDKQKGMGRKSVLLLVSNAGGDLRFIAVKID</sequence>
<dbReference type="InterPro" id="IPR001940">
    <property type="entry name" value="Peptidase_S1C"/>
</dbReference>
<dbReference type="InterPro" id="IPR001478">
    <property type="entry name" value="PDZ"/>
</dbReference>
<comment type="subcellular location">
    <subcellularLocation>
        <location evidence="2">Periplasm</location>
    </subcellularLocation>
</comment>
<feature type="active site" description="Charge relay system" evidence="14">
    <location>
        <position position="177"/>
    </location>
</feature>
<evidence type="ECO:0000256" key="9">
    <source>
        <dbReference type="ARBA" id="ARBA00022764"/>
    </source>
</evidence>
<dbReference type="SMART" id="SM00228">
    <property type="entry name" value="PDZ"/>
    <property type="match status" value="2"/>
</dbReference>
<accession>A0A212L3U1</accession>
<organism evidence="19">
    <name type="scientific">uncultured Pleomorphomonas sp</name>
    <dbReference type="NCBI Taxonomy" id="442121"/>
    <lineage>
        <taxon>Bacteria</taxon>
        <taxon>Pseudomonadati</taxon>
        <taxon>Pseudomonadota</taxon>
        <taxon>Alphaproteobacteria</taxon>
        <taxon>Hyphomicrobiales</taxon>
        <taxon>Pleomorphomonadaceae</taxon>
        <taxon>Pleomorphomonas</taxon>
        <taxon>environmental samples</taxon>
    </lineage>
</organism>
<feature type="signal peptide" evidence="17">
    <location>
        <begin position="1"/>
        <end position="38"/>
    </location>
</feature>
<protein>
    <recommendedName>
        <fullName evidence="5">Probable periplasmic serine endoprotease DegP-like</fullName>
        <ecNumber evidence="4">3.4.21.107</ecNumber>
    </recommendedName>
    <alternativeName>
        <fullName evidence="13">Protease Do</fullName>
    </alternativeName>
</protein>
<keyword evidence="7 17" id="KW-0732">Signal</keyword>
<feature type="binding site" evidence="15">
    <location>
        <position position="147"/>
    </location>
    <ligand>
        <name>substrate</name>
    </ligand>
</feature>
<evidence type="ECO:0000256" key="10">
    <source>
        <dbReference type="ARBA" id="ARBA00022801"/>
    </source>
</evidence>
<evidence type="ECO:0000256" key="2">
    <source>
        <dbReference type="ARBA" id="ARBA00004418"/>
    </source>
</evidence>
<evidence type="ECO:0000259" key="18">
    <source>
        <dbReference type="PROSITE" id="PS50106"/>
    </source>
</evidence>
<dbReference type="Gene3D" id="2.30.42.10">
    <property type="match status" value="2"/>
</dbReference>
<dbReference type="GO" id="GO:0004252">
    <property type="term" value="F:serine-type endopeptidase activity"/>
    <property type="evidence" value="ECO:0007669"/>
    <property type="project" value="InterPro"/>
</dbReference>
<dbReference type="InterPro" id="IPR011782">
    <property type="entry name" value="Pept_S1C_Do"/>
</dbReference>
<dbReference type="NCBIfam" id="TIGR02037">
    <property type="entry name" value="degP_htrA_DO"/>
    <property type="match status" value="1"/>
</dbReference>
<keyword evidence="8" id="KW-0677">Repeat</keyword>
<evidence type="ECO:0000256" key="8">
    <source>
        <dbReference type="ARBA" id="ARBA00022737"/>
    </source>
</evidence>
<dbReference type="InterPro" id="IPR041489">
    <property type="entry name" value="PDZ_6"/>
</dbReference>
<evidence type="ECO:0000256" key="14">
    <source>
        <dbReference type="PIRSR" id="PIRSR611782-1"/>
    </source>
</evidence>
<evidence type="ECO:0000256" key="15">
    <source>
        <dbReference type="PIRSR" id="PIRSR611782-2"/>
    </source>
</evidence>
<keyword evidence="11" id="KW-0720">Serine protease</keyword>
<dbReference type="SUPFAM" id="SSF50156">
    <property type="entry name" value="PDZ domain-like"/>
    <property type="match status" value="2"/>
</dbReference>
<dbReference type="InterPro" id="IPR009003">
    <property type="entry name" value="Peptidase_S1_PA"/>
</dbReference>
<keyword evidence="10 19" id="KW-0378">Hydrolase</keyword>
<dbReference type="EC" id="3.4.21.107" evidence="4"/>
<feature type="domain" description="PDZ" evidence="18">
    <location>
        <begin position="295"/>
        <end position="386"/>
    </location>
</feature>
<evidence type="ECO:0000313" key="19">
    <source>
        <dbReference type="EMBL" id="SCM72242.1"/>
    </source>
</evidence>
<evidence type="ECO:0000256" key="3">
    <source>
        <dbReference type="ARBA" id="ARBA00010541"/>
    </source>
</evidence>
<dbReference type="FunFam" id="2.40.10.120:FF:000007">
    <property type="entry name" value="Periplasmic serine endoprotease DegP-like"/>
    <property type="match status" value="1"/>
</dbReference>
<keyword evidence="9" id="KW-0574">Periplasm</keyword>
<feature type="binding site" evidence="15">
    <location>
        <begin position="249"/>
        <end position="251"/>
    </location>
    <ligand>
        <name>substrate</name>
    </ligand>
</feature>
<feature type="domain" description="PDZ" evidence="18">
    <location>
        <begin position="403"/>
        <end position="518"/>
    </location>
</feature>
<dbReference type="GO" id="GO:0042597">
    <property type="term" value="C:periplasmic space"/>
    <property type="evidence" value="ECO:0007669"/>
    <property type="project" value="UniProtKB-SubCell"/>
</dbReference>
<evidence type="ECO:0000256" key="4">
    <source>
        <dbReference type="ARBA" id="ARBA00013035"/>
    </source>
</evidence>
<dbReference type="PANTHER" id="PTHR22939">
    <property type="entry name" value="SERINE PROTEASE FAMILY S1C HTRA-RELATED"/>
    <property type="match status" value="1"/>
</dbReference>
<name>A0A212L3U1_9HYPH</name>
<dbReference type="Pfam" id="PF13365">
    <property type="entry name" value="Trypsin_2"/>
    <property type="match status" value="1"/>
</dbReference>